<keyword evidence="2" id="KW-0560">Oxidoreductase</keyword>
<dbReference type="InterPro" id="IPR020904">
    <property type="entry name" value="Sc_DH/Rdtase_CS"/>
</dbReference>
<name>A0A1W6YLB1_9BORD</name>
<evidence type="ECO:0000256" key="2">
    <source>
        <dbReference type="ARBA" id="ARBA00023002"/>
    </source>
</evidence>
<dbReference type="RefSeq" id="WP_086065043.1">
    <property type="nucleotide sequence ID" value="NZ_CP021108.1"/>
</dbReference>
<dbReference type="GO" id="GO:0016020">
    <property type="term" value="C:membrane"/>
    <property type="evidence" value="ECO:0007669"/>
    <property type="project" value="TreeGrafter"/>
</dbReference>
<evidence type="ECO:0000313" key="6">
    <source>
        <dbReference type="Proteomes" id="UP000194151"/>
    </source>
</evidence>
<reference evidence="5 6" key="1">
    <citation type="submission" date="2017-05" db="EMBL/GenBank/DDBJ databases">
        <title>Complete and WGS of Bordetella genogroups.</title>
        <authorList>
            <person name="Spilker T."/>
            <person name="LiPuma J."/>
        </authorList>
    </citation>
    <scope>NUCLEOTIDE SEQUENCE [LARGE SCALE GENOMIC DNA]</scope>
    <source>
        <strain evidence="5 6">AU19157</strain>
    </source>
</reference>
<dbReference type="NCBIfam" id="NF006565">
    <property type="entry name" value="PRK09072.1"/>
    <property type="match status" value="1"/>
</dbReference>
<dbReference type="Pfam" id="PF00106">
    <property type="entry name" value="adh_short"/>
    <property type="match status" value="1"/>
</dbReference>
<dbReference type="PANTHER" id="PTHR44196">
    <property type="entry name" value="DEHYDROGENASE/REDUCTASE SDR FAMILY MEMBER 7B"/>
    <property type="match status" value="1"/>
</dbReference>
<evidence type="ECO:0000256" key="1">
    <source>
        <dbReference type="ARBA" id="ARBA00006484"/>
    </source>
</evidence>
<dbReference type="Proteomes" id="UP000194151">
    <property type="component" value="Chromosome"/>
</dbReference>
<dbReference type="SUPFAM" id="SSF51735">
    <property type="entry name" value="NAD(P)-binding Rossmann-fold domains"/>
    <property type="match status" value="1"/>
</dbReference>
<dbReference type="InterPro" id="IPR036291">
    <property type="entry name" value="NAD(P)-bd_dom_sf"/>
</dbReference>
<sequence length="271" mass="28690">MKPSEASVVLTGAAGGLGSAIARRLLDDGARVLLVGRTAEPLLALAHALATGSFDRWRVDALVVDITTEHGRAALIDAAAAREANMLINNAAAPAFGRAQDLRPEDAQRVVDTNIVAPMLLTAGMLPQLLACKRAQIVNIGSTLGSLGVPGFSAYGASKAALRVYTESLRRELADTHVRVQYYAPRAIATSFNAPEVLAFNQATGSRSDSPDAVARDLIRLLRDESPQRYVGAVEALAVRLNGLFPKWMDGAFTKHRRALKPSAFPPGASS</sequence>
<dbReference type="KEGG" id="bgv:CAL12_14225"/>
<evidence type="ECO:0000256" key="3">
    <source>
        <dbReference type="RuleBase" id="RU000363"/>
    </source>
</evidence>
<dbReference type="InterPro" id="IPR057326">
    <property type="entry name" value="KR_dom"/>
</dbReference>
<dbReference type="EMBL" id="CP021108">
    <property type="protein sequence ID" value="ARP81857.1"/>
    <property type="molecule type" value="Genomic_DNA"/>
</dbReference>
<evidence type="ECO:0000259" key="4">
    <source>
        <dbReference type="SMART" id="SM00822"/>
    </source>
</evidence>
<keyword evidence="6" id="KW-1185">Reference proteome</keyword>
<proteinExistence type="inferred from homology"/>
<protein>
    <submittedName>
        <fullName evidence="5">Short chain dehydrogenase</fullName>
    </submittedName>
</protein>
<dbReference type="PROSITE" id="PS00061">
    <property type="entry name" value="ADH_SHORT"/>
    <property type="match status" value="1"/>
</dbReference>
<gene>
    <name evidence="5" type="ORF">CAL12_14225</name>
</gene>
<dbReference type="SMART" id="SM00822">
    <property type="entry name" value="PKS_KR"/>
    <property type="match status" value="1"/>
</dbReference>
<dbReference type="PRINTS" id="PR00081">
    <property type="entry name" value="GDHRDH"/>
</dbReference>
<dbReference type="PRINTS" id="PR00080">
    <property type="entry name" value="SDRFAMILY"/>
</dbReference>
<dbReference type="GO" id="GO:0016491">
    <property type="term" value="F:oxidoreductase activity"/>
    <property type="evidence" value="ECO:0007669"/>
    <property type="project" value="UniProtKB-KW"/>
</dbReference>
<dbReference type="InterPro" id="IPR002347">
    <property type="entry name" value="SDR_fam"/>
</dbReference>
<feature type="domain" description="Ketoreductase" evidence="4">
    <location>
        <begin position="6"/>
        <end position="188"/>
    </location>
</feature>
<dbReference type="STRING" id="1416806.CAL12_14225"/>
<dbReference type="OrthoDB" id="9790266at2"/>
<dbReference type="AlphaFoldDB" id="A0A1W6YLB1"/>
<organism evidence="5 6">
    <name type="scientific">Bordetella genomosp. 8</name>
    <dbReference type="NCBI Taxonomy" id="1416806"/>
    <lineage>
        <taxon>Bacteria</taxon>
        <taxon>Pseudomonadati</taxon>
        <taxon>Pseudomonadota</taxon>
        <taxon>Betaproteobacteria</taxon>
        <taxon>Burkholderiales</taxon>
        <taxon>Alcaligenaceae</taxon>
        <taxon>Bordetella</taxon>
    </lineage>
</organism>
<dbReference type="Gene3D" id="3.40.50.720">
    <property type="entry name" value="NAD(P)-binding Rossmann-like Domain"/>
    <property type="match status" value="1"/>
</dbReference>
<accession>A0A1W6YLB1</accession>
<evidence type="ECO:0000313" key="5">
    <source>
        <dbReference type="EMBL" id="ARP81857.1"/>
    </source>
</evidence>
<comment type="similarity">
    <text evidence="1 3">Belongs to the short-chain dehydrogenases/reductases (SDR) family.</text>
</comment>
<dbReference type="CDD" id="cd05233">
    <property type="entry name" value="SDR_c"/>
    <property type="match status" value="1"/>
</dbReference>
<dbReference type="PANTHER" id="PTHR44196:SF1">
    <property type="entry name" value="DEHYDROGENASE_REDUCTASE SDR FAMILY MEMBER 7B"/>
    <property type="match status" value="1"/>
</dbReference>